<dbReference type="EMBL" id="PFAZ01000009">
    <property type="protein sequence ID" value="PIR89013.1"/>
    <property type="molecule type" value="Genomic_DNA"/>
</dbReference>
<dbReference type="InterPro" id="IPR009080">
    <property type="entry name" value="tRNAsynth_Ia_anticodon-bd"/>
</dbReference>
<evidence type="ECO:0000256" key="5">
    <source>
        <dbReference type="ARBA" id="ARBA00022490"/>
    </source>
</evidence>
<gene>
    <name evidence="15" type="primary">ileS</name>
    <name evidence="19" type="ORF">COU07_03940</name>
</gene>
<organism evidence="19 20">
    <name type="scientific">Candidatus Harrisonbacteria bacterium CG10_big_fil_rev_8_21_14_0_10_40_38</name>
    <dbReference type="NCBI Taxonomy" id="1974583"/>
    <lineage>
        <taxon>Bacteria</taxon>
        <taxon>Candidatus Harrisoniibacteriota</taxon>
    </lineage>
</organism>
<feature type="binding site" evidence="16">
    <location>
        <begin position="512"/>
        <end position="513"/>
    </location>
    <ligand>
        <name>substrate</name>
    </ligand>
</feature>
<dbReference type="FunFam" id="3.40.50.620:FF:000063">
    <property type="entry name" value="Isoleucine--tRNA ligase"/>
    <property type="match status" value="1"/>
</dbReference>
<dbReference type="InterPro" id="IPR002300">
    <property type="entry name" value="aa-tRNA-synth_Ia"/>
</dbReference>
<dbReference type="Pfam" id="PF08264">
    <property type="entry name" value="Anticodon_1"/>
    <property type="match status" value="1"/>
</dbReference>
<dbReference type="InterPro" id="IPR009008">
    <property type="entry name" value="Val/Leu/Ile-tRNA-synth_edit"/>
</dbReference>
<dbReference type="SMART" id="SM00855">
    <property type="entry name" value="PGAM"/>
    <property type="match status" value="1"/>
</dbReference>
<dbReference type="InterPro" id="IPR014729">
    <property type="entry name" value="Rossmann-like_a/b/a_fold"/>
</dbReference>
<dbReference type="PRINTS" id="PR00984">
    <property type="entry name" value="TRNASYNTHILE"/>
</dbReference>
<keyword evidence="12 15" id="KW-0030">Aminoacyl-tRNA synthetase</keyword>
<dbReference type="GO" id="GO:0005737">
    <property type="term" value="C:cytoplasm"/>
    <property type="evidence" value="ECO:0007669"/>
    <property type="project" value="UniProtKB-SubCell"/>
</dbReference>
<reference evidence="20" key="1">
    <citation type="submission" date="2017-09" db="EMBL/GenBank/DDBJ databases">
        <title>Depth-based differentiation of microbial function through sediment-hosted aquifers and enrichment of novel symbionts in the deep terrestrial subsurface.</title>
        <authorList>
            <person name="Probst A.J."/>
            <person name="Ladd B."/>
            <person name="Jarett J.K."/>
            <person name="Geller-Mcgrath D.E."/>
            <person name="Sieber C.M.K."/>
            <person name="Emerson J.B."/>
            <person name="Anantharaman K."/>
            <person name="Thomas B.C."/>
            <person name="Malmstrom R."/>
            <person name="Stieglmeier M."/>
            <person name="Klingl A."/>
            <person name="Woyke T."/>
            <person name="Ryan C.M."/>
            <person name="Banfield J.F."/>
        </authorList>
    </citation>
    <scope>NUCLEOTIDE SEQUENCE [LARGE SCALE GENOMIC DNA]</scope>
</reference>
<evidence type="ECO:0000256" key="1">
    <source>
        <dbReference type="ARBA" id="ARBA00001947"/>
    </source>
</evidence>
<dbReference type="Gene3D" id="3.90.740.10">
    <property type="entry name" value="Valyl/Leucyl/Isoleucyl-tRNA synthetase, editing domain"/>
    <property type="match status" value="1"/>
</dbReference>
<dbReference type="CDD" id="cd07067">
    <property type="entry name" value="HP_PGM_like"/>
    <property type="match status" value="1"/>
</dbReference>
<feature type="domain" description="Aminoacyl-tRNA synthetase class Ia" evidence="17">
    <location>
        <begin position="17"/>
        <end position="488"/>
    </location>
</feature>
<keyword evidence="10 15" id="KW-0067">ATP-binding</keyword>
<dbReference type="InterPro" id="IPR023586">
    <property type="entry name" value="Ile-tRNA-ligase_type2"/>
</dbReference>
<comment type="subcellular location">
    <subcellularLocation>
        <location evidence="2 15">Cytoplasm</location>
    </subcellularLocation>
</comment>
<keyword evidence="6 15" id="KW-0436">Ligase</keyword>
<dbReference type="CDD" id="cd07961">
    <property type="entry name" value="Anticodon_Ia_Ile_ABEc"/>
    <property type="match status" value="1"/>
</dbReference>
<dbReference type="Pfam" id="PF00133">
    <property type="entry name" value="tRNA-synt_1"/>
    <property type="match status" value="2"/>
</dbReference>
<keyword evidence="7 15" id="KW-0479">Metal-binding</keyword>
<evidence type="ECO:0000256" key="9">
    <source>
        <dbReference type="ARBA" id="ARBA00022833"/>
    </source>
</evidence>
<dbReference type="PANTHER" id="PTHR42780">
    <property type="entry name" value="SOLEUCYL-TRNA SYNTHETASE"/>
    <property type="match status" value="1"/>
</dbReference>
<name>A0A2H0URN3_9BACT</name>
<proteinExistence type="inferred from homology"/>
<dbReference type="GO" id="GO:0002161">
    <property type="term" value="F:aminoacyl-tRNA deacylase activity"/>
    <property type="evidence" value="ECO:0007669"/>
    <property type="project" value="InterPro"/>
</dbReference>
<evidence type="ECO:0000256" key="16">
    <source>
        <dbReference type="PIRSR" id="PIRSR613078-2"/>
    </source>
</evidence>
<comment type="caution">
    <text evidence="19">The sequence shown here is derived from an EMBL/GenBank/DDBJ whole genome shotgun (WGS) entry which is preliminary data.</text>
</comment>
<evidence type="ECO:0000313" key="19">
    <source>
        <dbReference type="EMBL" id="PIR89013.1"/>
    </source>
</evidence>
<comment type="subunit">
    <text evidence="4 15">Monomer.</text>
</comment>
<evidence type="ECO:0000256" key="11">
    <source>
        <dbReference type="ARBA" id="ARBA00022917"/>
    </source>
</evidence>
<dbReference type="Gene3D" id="3.40.50.1240">
    <property type="entry name" value="Phosphoglycerate mutase-like"/>
    <property type="match status" value="1"/>
</dbReference>
<keyword evidence="9 15" id="KW-0862">Zinc</keyword>
<dbReference type="GO" id="GO:0006428">
    <property type="term" value="P:isoleucyl-tRNA aminoacylation"/>
    <property type="evidence" value="ECO:0007669"/>
    <property type="project" value="UniProtKB-UniRule"/>
</dbReference>
<dbReference type="InterPro" id="IPR013155">
    <property type="entry name" value="M/V/L/I-tRNA-synth_anticd-bd"/>
</dbReference>
<dbReference type="Proteomes" id="UP000231157">
    <property type="component" value="Unassembled WGS sequence"/>
</dbReference>
<comment type="domain">
    <text evidence="15">IleRS has two distinct active sites: one for aminoacylation and one for editing. The misactivated valine is translocated from the active site to the editing site, which sterically excludes the correctly activated isoleucine. The single editing site contains two valyl binding pockets, one specific for each substrate (Val-AMP or Val-tRNA(Ile)).</text>
</comment>
<dbReference type="InterPro" id="IPR002301">
    <property type="entry name" value="Ile-tRNA-ligase"/>
</dbReference>
<dbReference type="PANTHER" id="PTHR42780:SF1">
    <property type="entry name" value="ISOLEUCINE--TRNA LIGASE, CYTOPLASMIC"/>
    <property type="match status" value="1"/>
</dbReference>
<dbReference type="AlphaFoldDB" id="A0A2H0URN3"/>
<evidence type="ECO:0000256" key="3">
    <source>
        <dbReference type="ARBA" id="ARBA00007078"/>
    </source>
</evidence>
<dbReference type="Pfam" id="PF19302">
    <property type="entry name" value="DUF5915"/>
    <property type="match status" value="1"/>
</dbReference>
<keyword evidence="8 15" id="KW-0547">Nucleotide-binding</keyword>
<feature type="domain" description="Aminoacyl-tRNA synthetase class Ia" evidence="17">
    <location>
        <begin position="692"/>
        <end position="826"/>
    </location>
</feature>
<dbReference type="GO" id="GO:0004822">
    <property type="term" value="F:isoleucine-tRNA ligase activity"/>
    <property type="evidence" value="ECO:0007669"/>
    <property type="project" value="UniProtKB-UniRule"/>
</dbReference>
<dbReference type="GO" id="GO:0005524">
    <property type="term" value="F:ATP binding"/>
    <property type="evidence" value="ECO:0007669"/>
    <property type="project" value="UniProtKB-UniRule"/>
</dbReference>
<comment type="catalytic activity">
    <reaction evidence="14 15">
        <text>tRNA(Ile) + L-isoleucine + ATP = L-isoleucyl-tRNA(Ile) + AMP + diphosphate</text>
        <dbReference type="Rhea" id="RHEA:11060"/>
        <dbReference type="Rhea" id="RHEA-COMP:9666"/>
        <dbReference type="Rhea" id="RHEA-COMP:9695"/>
        <dbReference type="ChEBI" id="CHEBI:30616"/>
        <dbReference type="ChEBI" id="CHEBI:33019"/>
        <dbReference type="ChEBI" id="CHEBI:58045"/>
        <dbReference type="ChEBI" id="CHEBI:78442"/>
        <dbReference type="ChEBI" id="CHEBI:78528"/>
        <dbReference type="ChEBI" id="CHEBI:456215"/>
        <dbReference type="EC" id="6.1.1.5"/>
    </reaction>
</comment>
<dbReference type="GO" id="GO:0000049">
    <property type="term" value="F:tRNA binding"/>
    <property type="evidence" value="ECO:0007669"/>
    <property type="project" value="InterPro"/>
</dbReference>
<sequence length="1173" mass="134296">MLRDIKQFFLPEIEEKVLSYWKENQIFEKSVNKKRSKTFVFYEGPPTANGKPGIHHVLARSFKDIVLRYKTMRGYSVPRRAGWDTHGLPVEIAVEKELGLKSKKEIETYGVAEFNKKCKESVWKYKEDWERLTERIGFWLDMKNPYITYEASYMETLWWILQSAWKKKLLYKGHRIVPWCTRCGTALSSHELAQGYHEVTDTSVYVKFRIKNNELRIKGHGLPVYILSWTTTPWTLPGNVALAVGEDIDYVAIQKDGEILIAAKESPLGKEVSESGEVKENLKGKDLIGLEYESLFEVPFLKGEKSYRVYAADFVTTTDGTGVVHTAVMYGEDDYKLGSQIGLPQAHTVDEEGRFVSQVGELKHMYAKAPETESKIIELLSGRGFLLKKQPYTHEYPFCWRCDTPLLYYARESWFIRMSSLRDKLIEKNKNISWTPEHLQEGRFGEWLREVKDWNLSRERFWGTPLPVWECSSCGETEVIGGVSDLKKKGIVPNEFFFIRHGESDHNVKRFTGPADDSEGHASNLTEKGREQVARAARSLRSKKIDIIITSPLKRAKETAEIVGFYTGARIITSELIREINPGSFVGKTIAEHNAFFKNRLDRFNIAPEGGETWREVMRRLAKFVKEVQENHPGKKIVVVSHGDPLWILKGMYEAKSKEDFLSVTYPKVGKIYPISVSAVPFNTDGEVDIHKPFIDSVLLKCPKCSDSMRRVKEIIDVWFDSGGMPFAQAHFPFSKKLKLKGGSEFKFVYPADYICEAVDQTRGWFYTLLAEAVVLGKPAPYKNVISLGHVLDKNGQKMSKSKGNVIDPWDAADRHGVDVIRWYFYTVNDPGEPKRFNEADVMKTYRSFHLLAYNSYSFLRTYLSPSVSKTDPKKSPNILDKWILVLWNETITSVTASLEKYQIGTAAKALDSFLGDLSRWYIRRSRKRFSDSSSEDFAFAAATLTFVLRDFSKALAPFCPFISEAIYKSIINGAKEKGELSVHLEDWPKFSELKRKPSVISEMEEVRNIANLALAARTTAGIKVKQPLAALVVKNQNSKIKGNQDLIDVLKDEVNVKEVVFNSSITEEVELDTNITPELYEEGMIRELTRLVQQVRQDAKYKVTDIINLSLFVYPELKTVIQKHMETFKKTVKAKDIDMRQFEEERRGGVFDAEVETEFEGKKISVAVRKIS</sequence>
<evidence type="ECO:0000256" key="13">
    <source>
        <dbReference type="ARBA" id="ARBA00025217"/>
    </source>
</evidence>
<dbReference type="Pfam" id="PF00300">
    <property type="entry name" value="His_Phos_1"/>
    <property type="match status" value="1"/>
</dbReference>
<evidence type="ECO:0000259" key="18">
    <source>
        <dbReference type="Pfam" id="PF08264"/>
    </source>
</evidence>
<evidence type="ECO:0000256" key="10">
    <source>
        <dbReference type="ARBA" id="ARBA00022840"/>
    </source>
</evidence>
<evidence type="ECO:0000256" key="2">
    <source>
        <dbReference type="ARBA" id="ARBA00004496"/>
    </source>
</evidence>
<feature type="binding site" evidence="16">
    <location>
        <begin position="500"/>
        <end position="507"/>
    </location>
    <ligand>
        <name>substrate</name>
    </ligand>
</feature>
<evidence type="ECO:0000256" key="6">
    <source>
        <dbReference type="ARBA" id="ARBA00022598"/>
    </source>
</evidence>
<feature type="domain" description="Methionyl/Valyl/Leucyl/Isoleucyl-tRNA synthetase anticodon-binding" evidence="18">
    <location>
        <begin position="881"/>
        <end position="1030"/>
    </location>
</feature>
<dbReference type="InterPro" id="IPR013078">
    <property type="entry name" value="His_Pase_superF_clade-1"/>
</dbReference>
<feature type="short sequence motif" description="'HIGH' region" evidence="15">
    <location>
        <begin position="46"/>
        <end position="56"/>
    </location>
</feature>
<dbReference type="SUPFAM" id="SSF50677">
    <property type="entry name" value="ValRS/IleRS/LeuRS editing domain"/>
    <property type="match status" value="1"/>
</dbReference>
<evidence type="ECO:0000256" key="14">
    <source>
        <dbReference type="ARBA" id="ARBA00048359"/>
    </source>
</evidence>
<comment type="similarity">
    <text evidence="3 15">Belongs to the class-I aminoacyl-tRNA synthetase family. IleS type 2 subfamily.</text>
</comment>
<dbReference type="InterPro" id="IPR029033">
    <property type="entry name" value="His_PPase_superfam"/>
</dbReference>
<feature type="binding site" evidence="16">
    <location>
        <position position="555"/>
    </location>
    <ligand>
        <name>substrate</name>
    </ligand>
</feature>
<dbReference type="Gene3D" id="1.10.730.10">
    <property type="entry name" value="Isoleucyl-tRNA Synthetase, Domain 1"/>
    <property type="match status" value="1"/>
</dbReference>
<dbReference type="SUPFAM" id="SSF53254">
    <property type="entry name" value="Phosphoglycerate mutase-like"/>
    <property type="match status" value="1"/>
</dbReference>
<dbReference type="GO" id="GO:0008270">
    <property type="term" value="F:zinc ion binding"/>
    <property type="evidence" value="ECO:0007669"/>
    <property type="project" value="UniProtKB-UniRule"/>
</dbReference>
<feature type="binding site" evidence="15">
    <location>
        <position position="801"/>
    </location>
    <ligand>
        <name>ATP</name>
        <dbReference type="ChEBI" id="CHEBI:30616"/>
    </ligand>
</feature>
<evidence type="ECO:0000256" key="4">
    <source>
        <dbReference type="ARBA" id="ARBA00011245"/>
    </source>
</evidence>
<feature type="short sequence motif" description="'KMSKS' region" evidence="15">
    <location>
        <begin position="798"/>
        <end position="802"/>
    </location>
</feature>
<dbReference type="InterPro" id="IPR033709">
    <property type="entry name" value="Anticodon_Ile_ABEc"/>
</dbReference>
<dbReference type="SUPFAM" id="SSF47323">
    <property type="entry name" value="Anticodon-binding domain of a subclass of class I aminoacyl-tRNA synthetases"/>
    <property type="match status" value="1"/>
</dbReference>
<evidence type="ECO:0000256" key="15">
    <source>
        <dbReference type="HAMAP-Rule" id="MF_02003"/>
    </source>
</evidence>
<evidence type="ECO:0000256" key="7">
    <source>
        <dbReference type="ARBA" id="ARBA00022723"/>
    </source>
</evidence>
<dbReference type="SUPFAM" id="SSF52374">
    <property type="entry name" value="Nucleotidylyl transferase"/>
    <property type="match status" value="1"/>
</dbReference>
<accession>A0A2H0URN3</accession>
<dbReference type="HAMAP" id="MF_02003">
    <property type="entry name" value="Ile_tRNA_synth_type2"/>
    <property type="match status" value="1"/>
</dbReference>
<keyword evidence="11 15" id="KW-0648">Protein biosynthesis</keyword>
<comment type="function">
    <text evidence="13 15">Catalyzes the attachment of isoleucine to tRNA(Ile). As IleRS can inadvertently accommodate and process structurally similar amino acids such as valine, to avoid such errors it has two additional distinct tRNA(Ile)-dependent editing activities. One activity is designated as 'pretransfer' editing and involves the hydrolysis of activated Val-AMP. The other activity is designated 'posttransfer' editing and involves deacylation of mischarged Val-tRNA(Ile).</text>
</comment>
<dbReference type="EC" id="6.1.1.5" evidence="15"/>
<comment type="cofactor">
    <cofactor evidence="1 15">
        <name>Zn(2+)</name>
        <dbReference type="ChEBI" id="CHEBI:29105"/>
    </cofactor>
</comment>
<evidence type="ECO:0000313" key="20">
    <source>
        <dbReference type="Proteomes" id="UP000231157"/>
    </source>
</evidence>
<evidence type="ECO:0000256" key="8">
    <source>
        <dbReference type="ARBA" id="ARBA00022741"/>
    </source>
</evidence>
<protein>
    <recommendedName>
        <fullName evidence="15">Isoleucine--tRNA ligase</fullName>
        <ecNumber evidence="15">6.1.1.5</ecNumber>
    </recommendedName>
    <alternativeName>
        <fullName evidence="15">Isoleucyl-tRNA synthetase</fullName>
        <shortName evidence="15">IleRS</shortName>
    </alternativeName>
</protein>
<keyword evidence="5 15" id="KW-0963">Cytoplasm</keyword>
<evidence type="ECO:0000259" key="17">
    <source>
        <dbReference type="Pfam" id="PF00133"/>
    </source>
</evidence>
<evidence type="ECO:0000256" key="12">
    <source>
        <dbReference type="ARBA" id="ARBA00023146"/>
    </source>
</evidence>
<dbReference type="Gene3D" id="3.40.50.620">
    <property type="entry name" value="HUPs"/>
    <property type="match status" value="3"/>
</dbReference>